<accession>H0URY4</accession>
<evidence type="ECO:0000256" key="1">
    <source>
        <dbReference type="SAM" id="Phobius"/>
    </source>
</evidence>
<keyword evidence="3" id="KW-1185">Reference proteome</keyword>
<gene>
    <name evidence="2" type="ORF">TheveDRAFT_0937</name>
</gene>
<dbReference type="Proteomes" id="UP000005730">
    <property type="component" value="Chromosome"/>
</dbReference>
<name>H0URY4_9BACT</name>
<dbReference type="STRING" id="926567.TheveDRAFT_0937"/>
<reference evidence="2 3" key="1">
    <citation type="submission" date="2011-10" db="EMBL/GenBank/DDBJ databases">
        <title>The Noncontiguous Finished genome of Thermanaerovibrio velox DSM 12556.</title>
        <authorList>
            <consortium name="US DOE Joint Genome Institute (JGI-PGF)"/>
            <person name="Lucas S."/>
            <person name="Copeland A."/>
            <person name="Lapidus A."/>
            <person name="Glavina del Rio T."/>
            <person name="Dalin E."/>
            <person name="Tice H."/>
            <person name="Bruce D."/>
            <person name="Goodwin L."/>
            <person name="Pitluck S."/>
            <person name="Peters L."/>
            <person name="Mikhailova N."/>
            <person name="Teshima H."/>
            <person name="Kyrpides N."/>
            <person name="Mavromatis K."/>
            <person name="Ivanova N."/>
            <person name="Markowitz V."/>
            <person name="Cheng J.-F."/>
            <person name="Hugenholtz P."/>
            <person name="Woyke T."/>
            <person name="Wu D."/>
            <person name="Spring S."/>
            <person name="Brambilla E.-M."/>
            <person name="Klenk H.-P."/>
            <person name="Eisen J.A."/>
        </authorList>
    </citation>
    <scope>NUCLEOTIDE SEQUENCE [LARGE SCALE GENOMIC DNA]</scope>
    <source>
        <strain evidence="2 3">DSM 12556</strain>
    </source>
</reference>
<dbReference type="EMBL" id="CM001377">
    <property type="protein sequence ID" value="EHM10073.1"/>
    <property type="molecule type" value="Genomic_DNA"/>
</dbReference>
<evidence type="ECO:0000313" key="3">
    <source>
        <dbReference type="Proteomes" id="UP000005730"/>
    </source>
</evidence>
<evidence type="ECO:0000313" key="2">
    <source>
        <dbReference type="EMBL" id="EHM10073.1"/>
    </source>
</evidence>
<dbReference type="HOGENOM" id="CLU_199500_0_0_0"/>
<protein>
    <recommendedName>
        <fullName evidence="4">Flagellar biosynthesis protein FliR</fullName>
    </recommendedName>
</protein>
<keyword evidence="1" id="KW-1133">Transmembrane helix</keyword>
<sequence>MVQRVRGAVEMSSVLGISIINLQALLGLLFFIAALLVARAVMNIYRGRWPGGPGMLFYLRMLLGFLLAGAVTLTFYSFLGKEILR</sequence>
<organism evidence="2 3">
    <name type="scientific">Thermanaerovibrio velox DSM 12556</name>
    <dbReference type="NCBI Taxonomy" id="926567"/>
    <lineage>
        <taxon>Bacteria</taxon>
        <taxon>Thermotogati</taxon>
        <taxon>Synergistota</taxon>
        <taxon>Synergistia</taxon>
        <taxon>Synergistales</taxon>
        <taxon>Synergistaceae</taxon>
        <taxon>Thermanaerovibrio</taxon>
    </lineage>
</organism>
<dbReference type="AlphaFoldDB" id="H0URY4"/>
<proteinExistence type="predicted"/>
<feature type="transmembrane region" description="Helical" evidence="1">
    <location>
        <begin position="12"/>
        <end position="37"/>
    </location>
</feature>
<dbReference type="eggNOG" id="ENOG5033JAQ">
    <property type="taxonomic scope" value="Bacteria"/>
</dbReference>
<evidence type="ECO:0008006" key="4">
    <source>
        <dbReference type="Google" id="ProtNLM"/>
    </source>
</evidence>
<keyword evidence="1" id="KW-0472">Membrane</keyword>
<feature type="transmembrane region" description="Helical" evidence="1">
    <location>
        <begin position="57"/>
        <end position="79"/>
    </location>
</feature>
<keyword evidence="1" id="KW-0812">Transmembrane</keyword>